<sequence length="84" mass="9314">MMVVVATDTRPKVCRILSPVPPSHSVNKPNVCVREASHLKGQADGGRQRIGENLGNLHNGCFRSLTTWRPPYLLGRPVSYGKYK</sequence>
<dbReference type="AlphaFoldDB" id="A0A5B7E772"/>
<dbReference type="EMBL" id="VSRR010002044">
    <property type="protein sequence ID" value="MPC29269.1"/>
    <property type="molecule type" value="Genomic_DNA"/>
</dbReference>
<comment type="caution">
    <text evidence="1">The sequence shown here is derived from an EMBL/GenBank/DDBJ whole genome shotgun (WGS) entry which is preliminary data.</text>
</comment>
<organism evidence="1 2">
    <name type="scientific">Portunus trituberculatus</name>
    <name type="common">Swimming crab</name>
    <name type="synonym">Neptunus trituberculatus</name>
    <dbReference type="NCBI Taxonomy" id="210409"/>
    <lineage>
        <taxon>Eukaryota</taxon>
        <taxon>Metazoa</taxon>
        <taxon>Ecdysozoa</taxon>
        <taxon>Arthropoda</taxon>
        <taxon>Crustacea</taxon>
        <taxon>Multicrustacea</taxon>
        <taxon>Malacostraca</taxon>
        <taxon>Eumalacostraca</taxon>
        <taxon>Eucarida</taxon>
        <taxon>Decapoda</taxon>
        <taxon>Pleocyemata</taxon>
        <taxon>Brachyura</taxon>
        <taxon>Eubrachyura</taxon>
        <taxon>Portunoidea</taxon>
        <taxon>Portunidae</taxon>
        <taxon>Portuninae</taxon>
        <taxon>Portunus</taxon>
    </lineage>
</organism>
<name>A0A5B7E772_PORTR</name>
<keyword evidence="2" id="KW-1185">Reference proteome</keyword>
<gene>
    <name evidence="1" type="ORF">E2C01_022493</name>
</gene>
<reference evidence="1 2" key="1">
    <citation type="submission" date="2019-05" db="EMBL/GenBank/DDBJ databases">
        <title>Another draft genome of Portunus trituberculatus and its Hox gene families provides insights of decapod evolution.</title>
        <authorList>
            <person name="Jeong J.-H."/>
            <person name="Song I."/>
            <person name="Kim S."/>
            <person name="Choi T."/>
            <person name="Kim D."/>
            <person name="Ryu S."/>
            <person name="Kim W."/>
        </authorList>
    </citation>
    <scope>NUCLEOTIDE SEQUENCE [LARGE SCALE GENOMIC DNA]</scope>
    <source>
        <tissue evidence="1">Muscle</tissue>
    </source>
</reference>
<evidence type="ECO:0000313" key="1">
    <source>
        <dbReference type="EMBL" id="MPC29269.1"/>
    </source>
</evidence>
<accession>A0A5B7E772</accession>
<evidence type="ECO:0000313" key="2">
    <source>
        <dbReference type="Proteomes" id="UP000324222"/>
    </source>
</evidence>
<proteinExistence type="predicted"/>
<protein>
    <submittedName>
        <fullName evidence="1">Uncharacterized protein</fullName>
    </submittedName>
</protein>
<dbReference type="Proteomes" id="UP000324222">
    <property type="component" value="Unassembled WGS sequence"/>
</dbReference>